<gene>
    <name evidence="20" type="ORF">AXF13_06335</name>
</gene>
<comment type="catalytic activity">
    <reaction evidence="16">
        <text>a CDP-1,2-diacyl-sn-glycerol + sn-glycerol 3-phosphate = a 1,2-diacyl-sn-glycero-3-phospho-(1'-sn-glycero-3'-phosphate) + CMP + H(+)</text>
        <dbReference type="Rhea" id="RHEA:12593"/>
        <dbReference type="ChEBI" id="CHEBI:15378"/>
        <dbReference type="ChEBI" id="CHEBI:57597"/>
        <dbReference type="ChEBI" id="CHEBI:58332"/>
        <dbReference type="ChEBI" id="CHEBI:60110"/>
        <dbReference type="ChEBI" id="CHEBI:60377"/>
        <dbReference type="EC" id="2.7.8.5"/>
    </reaction>
</comment>
<dbReference type="InterPro" id="IPR000462">
    <property type="entry name" value="CDP-OH_P_trans"/>
</dbReference>
<dbReference type="EC" id="2.7.8.5" evidence="5 17"/>
<organism evidence="20 21">
    <name type="scientific">Desulfovibrio fairfieldensis</name>
    <dbReference type="NCBI Taxonomy" id="44742"/>
    <lineage>
        <taxon>Bacteria</taxon>
        <taxon>Pseudomonadati</taxon>
        <taxon>Thermodesulfobacteriota</taxon>
        <taxon>Desulfovibrionia</taxon>
        <taxon>Desulfovibrionales</taxon>
        <taxon>Desulfovibrionaceae</taxon>
        <taxon>Desulfovibrio</taxon>
    </lineage>
</organism>
<dbReference type="PANTHER" id="PTHR14269">
    <property type="entry name" value="CDP-DIACYLGLYCEROL--GLYCEROL-3-PHOSPHATE 3-PHOSPHATIDYLTRANSFERASE-RELATED"/>
    <property type="match status" value="1"/>
</dbReference>
<dbReference type="STRING" id="44742.AXF13_06335"/>
<keyword evidence="11 19" id="KW-1133">Transmembrane helix</keyword>
<evidence type="ECO:0000256" key="2">
    <source>
        <dbReference type="ARBA" id="ARBA00004651"/>
    </source>
</evidence>
<feature type="transmembrane region" description="Helical" evidence="19">
    <location>
        <begin position="126"/>
        <end position="148"/>
    </location>
</feature>
<evidence type="ECO:0000256" key="14">
    <source>
        <dbReference type="ARBA" id="ARBA00023209"/>
    </source>
</evidence>
<evidence type="ECO:0000256" key="5">
    <source>
        <dbReference type="ARBA" id="ARBA00013170"/>
    </source>
</evidence>
<dbReference type="InterPro" id="IPR050324">
    <property type="entry name" value="CDP-alcohol_PTase-I"/>
</dbReference>
<comment type="subcellular location">
    <subcellularLocation>
        <location evidence="2">Cell membrane</location>
        <topology evidence="2">Multi-pass membrane protein</topology>
    </subcellularLocation>
</comment>
<dbReference type="Proteomes" id="UP000069241">
    <property type="component" value="Chromosome"/>
</dbReference>
<accession>A0A0X8JJY2</accession>
<keyword evidence="15" id="KW-1208">Phospholipid metabolism</keyword>
<comment type="function">
    <text evidence="1">This protein catalyzes the committed step to the synthesis of the acidic phospholipids.</text>
</comment>
<keyword evidence="12" id="KW-0443">Lipid metabolism</keyword>
<dbReference type="PROSITE" id="PS00379">
    <property type="entry name" value="CDP_ALCOHOL_P_TRANSF"/>
    <property type="match status" value="1"/>
</dbReference>
<keyword evidence="14" id="KW-0594">Phospholipid biosynthesis</keyword>
<dbReference type="InterPro" id="IPR048254">
    <property type="entry name" value="CDP_ALCOHOL_P_TRANSF_CS"/>
</dbReference>
<evidence type="ECO:0000256" key="12">
    <source>
        <dbReference type="ARBA" id="ARBA00023098"/>
    </source>
</evidence>
<evidence type="ECO:0000256" key="17">
    <source>
        <dbReference type="NCBIfam" id="TIGR00560"/>
    </source>
</evidence>
<proteinExistence type="inferred from homology"/>
<evidence type="ECO:0000256" key="4">
    <source>
        <dbReference type="ARBA" id="ARBA00010441"/>
    </source>
</evidence>
<dbReference type="InterPro" id="IPR004570">
    <property type="entry name" value="Phosphatidylglycerol_P_synth"/>
</dbReference>
<dbReference type="NCBIfam" id="TIGR00560">
    <property type="entry name" value="pgsA"/>
    <property type="match status" value="1"/>
</dbReference>
<sequence>MLNLANKITLLRILMAPLVVVLLYFEGPAFCILAALAFIFAAITDWMDGYIARRENMVTSMGKFLDPLADKVLICSVLIMFVKLGWAPAWVVIVIVCRELVVTGLRAMAIDEGIVLAADKFGKAKTVLQIVAIVPLILHYPLFGVALWPIGEVLLYVALALALISGVNYCYYFYRHACDKVQPGKVA</sequence>
<dbReference type="Gene3D" id="1.20.120.1760">
    <property type="match status" value="1"/>
</dbReference>
<evidence type="ECO:0000256" key="15">
    <source>
        <dbReference type="ARBA" id="ARBA00023264"/>
    </source>
</evidence>
<dbReference type="InterPro" id="IPR043130">
    <property type="entry name" value="CDP-OH_PTrfase_TM_dom"/>
</dbReference>
<dbReference type="RefSeq" id="WP_008683952.1">
    <property type="nucleotide sequence ID" value="NZ_CP014229.1"/>
</dbReference>
<evidence type="ECO:0000313" key="20">
    <source>
        <dbReference type="EMBL" id="AMD89758.1"/>
    </source>
</evidence>
<dbReference type="PIRSF" id="PIRSF000847">
    <property type="entry name" value="Phos_ph_gly_syn"/>
    <property type="match status" value="1"/>
</dbReference>
<name>A0A0X8JJY2_9BACT</name>
<evidence type="ECO:0000256" key="7">
    <source>
        <dbReference type="ARBA" id="ARBA00022475"/>
    </source>
</evidence>
<keyword evidence="7" id="KW-1003">Cell membrane</keyword>
<dbReference type="EMBL" id="CP014229">
    <property type="protein sequence ID" value="AMD89758.1"/>
    <property type="molecule type" value="Genomic_DNA"/>
</dbReference>
<evidence type="ECO:0000256" key="16">
    <source>
        <dbReference type="ARBA" id="ARBA00048586"/>
    </source>
</evidence>
<dbReference type="PANTHER" id="PTHR14269:SF62">
    <property type="entry name" value="CDP-DIACYLGLYCEROL--GLYCEROL-3-PHOSPHATE 3-PHOSPHATIDYLTRANSFERASE 1, CHLOROPLASTIC"/>
    <property type="match status" value="1"/>
</dbReference>
<evidence type="ECO:0000256" key="19">
    <source>
        <dbReference type="SAM" id="Phobius"/>
    </source>
</evidence>
<keyword evidence="10 19" id="KW-0812">Transmembrane</keyword>
<comment type="similarity">
    <text evidence="4 18">Belongs to the CDP-alcohol phosphatidyltransferase class-I family.</text>
</comment>
<evidence type="ECO:0000313" key="21">
    <source>
        <dbReference type="Proteomes" id="UP000069241"/>
    </source>
</evidence>
<dbReference type="GO" id="GO:0005886">
    <property type="term" value="C:plasma membrane"/>
    <property type="evidence" value="ECO:0007669"/>
    <property type="project" value="UniProtKB-SubCell"/>
</dbReference>
<evidence type="ECO:0000256" key="3">
    <source>
        <dbReference type="ARBA" id="ARBA00005042"/>
    </source>
</evidence>
<evidence type="ECO:0000256" key="1">
    <source>
        <dbReference type="ARBA" id="ARBA00003973"/>
    </source>
</evidence>
<keyword evidence="9 18" id="KW-0808">Transferase</keyword>
<reference evidence="21" key="1">
    <citation type="submission" date="2016-02" db="EMBL/GenBank/DDBJ databases">
        <authorList>
            <person name="Holder M.E."/>
            <person name="Ajami N.J."/>
            <person name="Petrosino J.F."/>
        </authorList>
    </citation>
    <scope>NUCLEOTIDE SEQUENCE [LARGE SCALE GENOMIC DNA]</scope>
    <source>
        <strain evidence="21">CCUG 45958</strain>
    </source>
</reference>
<evidence type="ECO:0000256" key="11">
    <source>
        <dbReference type="ARBA" id="ARBA00022989"/>
    </source>
</evidence>
<evidence type="ECO:0000256" key="6">
    <source>
        <dbReference type="ARBA" id="ARBA00014944"/>
    </source>
</evidence>
<dbReference type="AlphaFoldDB" id="A0A0X8JJY2"/>
<feature type="transmembrane region" description="Helical" evidence="19">
    <location>
        <begin position="20"/>
        <end position="43"/>
    </location>
</feature>
<evidence type="ECO:0000256" key="9">
    <source>
        <dbReference type="ARBA" id="ARBA00022679"/>
    </source>
</evidence>
<dbReference type="KEGG" id="dfi:AXF13_06335"/>
<evidence type="ECO:0000256" key="13">
    <source>
        <dbReference type="ARBA" id="ARBA00023136"/>
    </source>
</evidence>
<feature type="transmembrane region" description="Helical" evidence="19">
    <location>
        <begin position="154"/>
        <end position="174"/>
    </location>
</feature>
<comment type="pathway">
    <text evidence="3">Phospholipid metabolism; phosphatidylglycerol biosynthesis; phosphatidylglycerol from CDP-diacylglycerol: step 1/2.</text>
</comment>
<dbReference type="GO" id="GO:0046474">
    <property type="term" value="P:glycerophospholipid biosynthetic process"/>
    <property type="evidence" value="ECO:0007669"/>
    <property type="project" value="TreeGrafter"/>
</dbReference>
<evidence type="ECO:0000256" key="8">
    <source>
        <dbReference type="ARBA" id="ARBA00022516"/>
    </source>
</evidence>
<dbReference type="FunFam" id="1.20.120.1760:FF:000004">
    <property type="entry name" value="CDP-diacylglycerol--glycerol-3-phosphate 3-phosphatidyltransferase"/>
    <property type="match status" value="1"/>
</dbReference>
<keyword evidence="8" id="KW-0444">Lipid biosynthesis</keyword>
<dbReference type="GO" id="GO:0008444">
    <property type="term" value="F:CDP-diacylglycerol-glycerol-3-phosphate 3-phosphatidyltransferase activity"/>
    <property type="evidence" value="ECO:0007669"/>
    <property type="project" value="UniProtKB-UniRule"/>
</dbReference>
<keyword evidence="21" id="KW-1185">Reference proteome</keyword>
<protein>
    <recommendedName>
        <fullName evidence="6 17">CDP-diacylglycerol--glycerol-3-phosphate 3-phosphatidyltransferase</fullName>
        <ecNumber evidence="5 17">2.7.8.5</ecNumber>
    </recommendedName>
</protein>
<evidence type="ECO:0000256" key="18">
    <source>
        <dbReference type="RuleBase" id="RU003750"/>
    </source>
</evidence>
<dbReference type="Pfam" id="PF01066">
    <property type="entry name" value="CDP-OH_P_transf"/>
    <property type="match status" value="1"/>
</dbReference>
<keyword evidence="13 19" id="KW-0472">Membrane</keyword>
<evidence type="ECO:0000256" key="10">
    <source>
        <dbReference type="ARBA" id="ARBA00022692"/>
    </source>
</evidence>